<dbReference type="EMBL" id="BMTD01000001">
    <property type="protein sequence ID" value="GGU78845.1"/>
    <property type="molecule type" value="Genomic_DNA"/>
</dbReference>
<sequence length="207" mass="21538">MSTSVSGQWTRTLRERGYAVPVLPGDDVLVSFGGTGAGGLRRYPADGSARWTATAPGGPTGTPVVAGDVGPRGRSRRCPARTGRAGRIAGVEGVHGRRGDRPRPGGTTLFAGPAARREGFRVLDGRRLEGLGPSHRGRPGRTPTVAAGETVYARVSDQVPAPDLNGRERWTAPLGHSAGPDRHTPVVRGRRLCMPSGTGVAAADITR</sequence>
<accession>A0A918I5W4</accession>
<organism evidence="2 3">
    <name type="scientific">Streptomyces filipinensis</name>
    <dbReference type="NCBI Taxonomy" id="66887"/>
    <lineage>
        <taxon>Bacteria</taxon>
        <taxon>Bacillati</taxon>
        <taxon>Actinomycetota</taxon>
        <taxon>Actinomycetes</taxon>
        <taxon>Kitasatosporales</taxon>
        <taxon>Streptomycetaceae</taxon>
        <taxon>Streptomyces</taxon>
    </lineage>
</organism>
<dbReference type="Proteomes" id="UP000618795">
    <property type="component" value="Unassembled WGS sequence"/>
</dbReference>
<feature type="region of interest" description="Disordered" evidence="1">
    <location>
        <begin position="53"/>
        <end position="85"/>
    </location>
</feature>
<evidence type="ECO:0000313" key="2">
    <source>
        <dbReference type="EMBL" id="GGU78845.1"/>
    </source>
</evidence>
<reference evidence="2" key="2">
    <citation type="submission" date="2020-09" db="EMBL/GenBank/DDBJ databases">
        <authorList>
            <person name="Sun Q."/>
            <person name="Ohkuma M."/>
        </authorList>
    </citation>
    <scope>NUCLEOTIDE SEQUENCE</scope>
    <source>
        <strain evidence="2">JCM 4369</strain>
    </source>
</reference>
<feature type="compositionally biased region" description="Low complexity" evidence="1">
    <location>
        <begin position="53"/>
        <end position="69"/>
    </location>
</feature>
<proteinExistence type="predicted"/>
<name>A0A918I5W4_9ACTN</name>
<evidence type="ECO:0000256" key="1">
    <source>
        <dbReference type="SAM" id="MobiDB-lite"/>
    </source>
</evidence>
<comment type="caution">
    <text evidence="2">The sequence shown here is derived from an EMBL/GenBank/DDBJ whole genome shotgun (WGS) entry which is preliminary data.</text>
</comment>
<keyword evidence="3" id="KW-1185">Reference proteome</keyword>
<protein>
    <submittedName>
        <fullName evidence="2">Uncharacterized protein</fullName>
    </submittedName>
</protein>
<gene>
    <name evidence="2" type="ORF">GCM10010260_09210</name>
</gene>
<evidence type="ECO:0000313" key="3">
    <source>
        <dbReference type="Proteomes" id="UP000618795"/>
    </source>
</evidence>
<dbReference type="AlphaFoldDB" id="A0A918I5W4"/>
<dbReference type="RefSeq" id="WP_191871284.1">
    <property type="nucleotide sequence ID" value="NZ_BMTD01000001.1"/>
</dbReference>
<reference evidence="2" key="1">
    <citation type="journal article" date="2014" name="Int. J. Syst. Evol. Microbiol.">
        <title>Complete genome sequence of Corynebacterium casei LMG S-19264T (=DSM 44701T), isolated from a smear-ripened cheese.</title>
        <authorList>
            <consortium name="US DOE Joint Genome Institute (JGI-PGF)"/>
            <person name="Walter F."/>
            <person name="Albersmeier A."/>
            <person name="Kalinowski J."/>
            <person name="Ruckert C."/>
        </authorList>
    </citation>
    <scope>NUCLEOTIDE SEQUENCE</scope>
    <source>
        <strain evidence="2">JCM 4369</strain>
    </source>
</reference>